<dbReference type="RefSeq" id="WP_036944274.1">
    <property type="nucleotide sequence ID" value="NZ_JQKC01000027.1"/>
</dbReference>
<reference evidence="2" key="1">
    <citation type="submission" date="2015-07" db="EMBL/GenBank/DDBJ databases">
        <title>Near-Complete Genome Sequence of the Cellulolytic Bacterium Bacteroides (Pseudobacteroides) cellulosolvens ATCC 35603.</title>
        <authorList>
            <person name="Dassa B."/>
            <person name="Utturkar S.M."/>
            <person name="Klingeman D.M."/>
            <person name="Hurt R.A."/>
            <person name="Keller M."/>
            <person name="Xu J."/>
            <person name="Reddy Y.H.K."/>
            <person name="Borovok I."/>
            <person name="Grinberg I.R."/>
            <person name="Lamed R."/>
            <person name="Zhivin O."/>
            <person name="Bayer E.A."/>
            <person name="Brown S.D."/>
        </authorList>
    </citation>
    <scope>NUCLEOTIDE SEQUENCE [LARGE SCALE GENOMIC DNA]</scope>
    <source>
        <strain evidence="2">DSM 2933</strain>
    </source>
</reference>
<accession>A0A0L6JJP0</accession>
<evidence type="ECO:0000313" key="2">
    <source>
        <dbReference type="Proteomes" id="UP000036923"/>
    </source>
</evidence>
<sequence>MSLKYESIVPWGRSFDEYVEMFKLTESELEKEILGCGDGPASFNSTMKKKGRTVVSIDPIYQLSKEEIEKRIDETYKEVMDRTSKNMDKFIWTNIKDVEHLGEIRMAAMKEFLQDYDVGKIENRYAFAQLPILPFKDNQFDIALSSHFLFLYSDNLSFEFHKKAINEMLRVSKEVRIFPLLDINGARSAYVYDIMKLYSDYGYYVQEVYVDYEFQKGGNSMLKIGKSR</sequence>
<dbReference type="OrthoDB" id="9787807at2"/>
<comment type="caution">
    <text evidence="1">The sequence shown here is derived from an EMBL/GenBank/DDBJ whole genome shotgun (WGS) entry which is preliminary data.</text>
</comment>
<dbReference type="eggNOG" id="COG2226">
    <property type="taxonomic scope" value="Bacteria"/>
</dbReference>
<dbReference type="InterPro" id="IPR029063">
    <property type="entry name" value="SAM-dependent_MTases_sf"/>
</dbReference>
<dbReference type="STRING" id="398512.Bccel_1358"/>
<proteinExistence type="predicted"/>
<protein>
    <recommendedName>
        <fullName evidence="3">SAM-dependent methyltransferase</fullName>
    </recommendedName>
</protein>
<evidence type="ECO:0008006" key="3">
    <source>
        <dbReference type="Google" id="ProtNLM"/>
    </source>
</evidence>
<dbReference type="AlphaFoldDB" id="A0A0L6JJP0"/>
<keyword evidence="2" id="KW-1185">Reference proteome</keyword>
<name>A0A0L6JJP0_9FIRM</name>
<dbReference type="Proteomes" id="UP000036923">
    <property type="component" value="Unassembled WGS sequence"/>
</dbReference>
<dbReference type="EMBL" id="LGTC01000001">
    <property type="protein sequence ID" value="KNY26096.1"/>
    <property type="molecule type" value="Genomic_DNA"/>
</dbReference>
<gene>
    <name evidence="1" type="ORF">Bccel_1358</name>
</gene>
<evidence type="ECO:0000313" key="1">
    <source>
        <dbReference type="EMBL" id="KNY26096.1"/>
    </source>
</evidence>
<organism evidence="1 2">
    <name type="scientific">Pseudobacteroides cellulosolvens ATCC 35603 = DSM 2933</name>
    <dbReference type="NCBI Taxonomy" id="398512"/>
    <lineage>
        <taxon>Bacteria</taxon>
        <taxon>Bacillati</taxon>
        <taxon>Bacillota</taxon>
        <taxon>Clostridia</taxon>
        <taxon>Eubacteriales</taxon>
        <taxon>Oscillospiraceae</taxon>
        <taxon>Pseudobacteroides</taxon>
    </lineage>
</organism>
<dbReference type="SUPFAM" id="SSF53335">
    <property type="entry name" value="S-adenosyl-L-methionine-dependent methyltransferases"/>
    <property type="match status" value="1"/>
</dbReference>
<dbReference type="Gene3D" id="3.40.50.150">
    <property type="entry name" value="Vaccinia Virus protein VP39"/>
    <property type="match status" value="1"/>
</dbReference>
<dbReference type="PATRIC" id="fig|398512.5.peg.1411"/>